<organism evidence="1 2">
    <name type="scientific">Candidatus Buchananbacteria bacterium CG10_big_fil_rev_8_21_14_0_10_42_9</name>
    <dbReference type="NCBI Taxonomy" id="1974526"/>
    <lineage>
        <taxon>Bacteria</taxon>
        <taxon>Candidatus Buchananiibacteriota</taxon>
    </lineage>
</organism>
<comment type="caution">
    <text evidence="1">The sequence shown here is derived from an EMBL/GenBank/DDBJ whole genome shotgun (WGS) entry which is preliminary data.</text>
</comment>
<reference evidence="2" key="1">
    <citation type="submission" date="2017-09" db="EMBL/GenBank/DDBJ databases">
        <title>Depth-based differentiation of microbial function through sediment-hosted aquifers and enrichment of novel symbionts in the deep terrestrial subsurface.</title>
        <authorList>
            <person name="Probst A.J."/>
            <person name="Ladd B."/>
            <person name="Jarett J.K."/>
            <person name="Geller-Mcgrath D.E."/>
            <person name="Sieber C.M.K."/>
            <person name="Emerson J.B."/>
            <person name="Anantharaman K."/>
            <person name="Thomas B.C."/>
            <person name="Malmstrom R."/>
            <person name="Stieglmeier M."/>
            <person name="Klingl A."/>
            <person name="Woyke T."/>
            <person name="Ryan C.M."/>
            <person name="Banfield J.F."/>
        </authorList>
    </citation>
    <scope>NUCLEOTIDE SEQUENCE [LARGE SCALE GENOMIC DNA]</scope>
</reference>
<dbReference type="Proteomes" id="UP000230935">
    <property type="component" value="Unassembled WGS sequence"/>
</dbReference>
<evidence type="ECO:0000313" key="2">
    <source>
        <dbReference type="Proteomes" id="UP000230935"/>
    </source>
</evidence>
<gene>
    <name evidence="1" type="ORF">COT81_03365</name>
</gene>
<evidence type="ECO:0000313" key="1">
    <source>
        <dbReference type="EMBL" id="PIS05015.1"/>
    </source>
</evidence>
<proteinExistence type="predicted"/>
<protein>
    <submittedName>
        <fullName evidence="1">Uncharacterized protein</fullName>
    </submittedName>
</protein>
<sequence length="406" mass="46075">MTDHESPSWASLDSNGNKLVDCPGCGTPTPSWLLQFNIPEIKSKVCNRCYQNPGLRRLVEPNDLRQAKPCPGCGTELPKGYLFHYLPDFRVKVCYECKYHPERRTRLNATLKEVEQLTVSVRPTKRRGPKMDKSPYVCRHCPEGKRLKQGPIRFLLPGPEWLEPVCGIHYRAYLRHTGRLIVALRQAALVKAGVIKRHTADSVQLPGSSPKPQCRRCGKPRKRRLVYLLPGEEHLPPVCKSCLNEAMEPAAAPKPLRRARTESVVMRHTPGVCSRCGKKRDTPHDWPGNPGLYICEFCHDTLPFGVKRNVVKFECRALDQAPEPEPPKPRKRYKVVKKGVKKPPVEINDDDWAEEKIEKELRDPATVKSLHQIRQERGEKEVADEKGIAPTFEPLVARFNPNPKGG</sequence>
<name>A0A2H0W0W0_9BACT</name>
<dbReference type="EMBL" id="PEZZ01000026">
    <property type="protein sequence ID" value="PIS05015.1"/>
    <property type="molecule type" value="Genomic_DNA"/>
</dbReference>
<dbReference type="AlphaFoldDB" id="A0A2H0W0W0"/>
<accession>A0A2H0W0W0</accession>